<comment type="similarity">
    <text evidence="2">Belongs to the SKN1/KRE6 family.</text>
</comment>
<keyword evidence="8" id="KW-0961">Cell wall biogenesis/degradation</keyword>
<dbReference type="GeneID" id="28728146"/>
<evidence type="ECO:0000259" key="11">
    <source>
        <dbReference type="PROSITE" id="PS51762"/>
    </source>
</evidence>
<feature type="domain" description="GH16" evidence="11">
    <location>
        <begin position="410"/>
        <end position="802"/>
    </location>
</feature>
<dbReference type="InterPro" id="IPR013320">
    <property type="entry name" value="ConA-like_dom_sf"/>
</dbReference>
<accession>A0A0N0RS60</accession>
<dbReference type="GO" id="GO:0005886">
    <property type="term" value="C:plasma membrane"/>
    <property type="evidence" value="ECO:0007669"/>
    <property type="project" value="TreeGrafter"/>
</dbReference>
<evidence type="ECO:0000256" key="7">
    <source>
        <dbReference type="ARBA" id="ARBA00023180"/>
    </source>
</evidence>
<evidence type="ECO:0000256" key="8">
    <source>
        <dbReference type="ARBA" id="ARBA00023316"/>
    </source>
</evidence>
<dbReference type="Pfam" id="PF03935">
    <property type="entry name" value="SKN1_KRE6_Sbg1"/>
    <property type="match status" value="1"/>
</dbReference>
<dbReference type="STRING" id="77020.A0A0N0RS60"/>
<dbReference type="SUPFAM" id="SSF49899">
    <property type="entry name" value="Concanavalin A-like lectins/glucanases"/>
    <property type="match status" value="1"/>
</dbReference>
<dbReference type="VEuPathDB" id="FungiDB:Malapachy_1773"/>
<dbReference type="CDD" id="cd02180">
    <property type="entry name" value="GH16_fungal_KRE6_glucanase"/>
    <property type="match status" value="1"/>
</dbReference>
<dbReference type="PROSITE" id="PS51762">
    <property type="entry name" value="GH16_2"/>
    <property type="match status" value="1"/>
</dbReference>
<keyword evidence="6 10" id="KW-0472">Membrane</keyword>
<evidence type="ECO:0000256" key="9">
    <source>
        <dbReference type="SAM" id="MobiDB-lite"/>
    </source>
</evidence>
<dbReference type="GO" id="GO:0031505">
    <property type="term" value="P:fungal-type cell wall organization"/>
    <property type="evidence" value="ECO:0007669"/>
    <property type="project" value="TreeGrafter"/>
</dbReference>
<reference evidence="12 13" key="1">
    <citation type="submission" date="2015-07" db="EMBL/GenBank/DDBJ databases">
        <title>Draft Genome Sequence of Malassezia furfur CBS1878 and Malassezia pachydermatis CBS1879.</title>
        <authorList>
            <person name="Triana S."/>
            <person name="Ohm R."/>
            <person name="Gonzalez A."/>
            <person name="DeCock H."/>
            <person name="Restrepo S."/>
            <person name="Celis A."/>
        </authorList>
    </citation>
    <scope>NUCLEOTIDE SEQUENCE [LARGE SCALE GENOMIC DNA]</scope>
    <source>
        <strain evidence="12 13">CBS 1879</strain>
    </source>
</reference>
<dbReference type="InterPro" id="IPR005629">
    <property type="entry name" value="Skn1/Kre6/Sbg1"/>
</dbReference>
<name>A0A0N0RS60_9BASI</name>
<dbReference type="GO" id="GO:0015926">
    <property type="term" value="F:glucosidase activity"/>
    <property type="evidence" value="ECO:0007669"/>
    <property type="project" value="TreeGrafter"/>
</dbReference>
<comment type="caution">
    <text evidence="12">The sequence shown here is derived from an EMBL/GenBank/DDBJ whole genome shotgun (WGS) entry which is preliminary data.</text>
</comment>
<sequence>MDAYGSRPASLDLSERLPSIPDSGEATPIPPTTPHVLGIAFSAPAARSERPYSPLVDQHESSFSSQGASPRMNSLSDVPMPVPMAKSVPTPTSKPIQQSTAGPAPPLSFPIAVNEDEDEDISHTSTSNLLRPVSKYQNDSFGNMDDSISYYLDPTDESIREKGTTPIHEDIRGIVTPYMQHDEDNRSDPDVDRQSMRTPDMDSILSEYARHGSMTPVLSMYKRRPTNPETPNFDRHGLRLYRHATDSRSSIGAFSVLDEDDEDPIRHMDGDSPVQRARWRGKHDIYSGTAADTSMVSLADMSSEHTALPADYRTLALVNHSMIDWVDADKDWDDKRMSKMSYFSWRACTNVSMLLILALSVLMLFLGYPVLHTYTIQAIHESNHFGNVSPNSSIPTTFNATNLRQGLIDPDTPPDKYERINIRNQKTMKLVFSDEFNTPGRSFYPGEDPFWQAEDLHYWQTMNYEWYDPDSVYTEDGDLVIRFAQKPEHGLFFRGGMISSWNKFCFTGGYMEVKLQLPGFHNVSGLWPAVWTMGNLGRAGYGASTEGMWPYSYDTCDVGTMPNQTYLPSQGGGPLAAETSGRWVDQYGPSLSFLPGQRLSRCTCLDSDDHPGPRHPDGTWVGRSAPEIDLLEATANNGADEHGQLSMSLQIAPFDTAYNASTEGDALVIYPNLTRAVARNDYTGAAFQQAVSVMVNTSDTAYQHTGQEYDTYAFLYEPGSTLDSHITWFVNNEPKFTVNTTALGPNPETEIGQRTMPEEPMYVIMNLGMSPSFQWVNWDELRVGFPFKLRVDYIRIYQDEDKITPDSLSCDPTNFPTKAYIEKHKEAYTNSQFTSWLQPADKGGYNHPFPGNVLLGQCS</sequence>
<feature type="transmembrane region" description="Helical" evidence="10">
    <location>
        <begin position="345"/>
        <end position="368"/>
    </location>
</feature>
<evidence type="ECO:0000256" key="1">
    <source>
        <dbReference type="ARBA" id="ARBA00004606"/>
    </source>
</evidence>
<dbReference type="InterPro" id="IPR000757">
    <property type="entry name" value="Beta-glucanase-like"/>
</dbReference>
<evidence type="ECO:0000256" key="4">
    <source>
        <dbReference type="ARBA" id="ARBA00022968"/>
    </source>
</evidence>
<evidence type="ECO:0000256" key="6">
    <source>
        <dbReference type="ARBA" id="ARBA00023136"/>
    </source>
</evidence>
<dbReference type="Proteomes" id="UP000037751">
    <property type="component" value="Unassembled WGS sequence"/>
</dbReference>
<dbReference type="OrthoDB" id="412647at2759"/>
<dbReference type="EMBL" id="LGAV01000005">
    <property type="protein sequence ID" value="KOS13703.1"/>
    <property type="molecule type" value="Genomic_DNA"/>
</dbReference>
<gene>
    <name evidence="12" type="ORF">Malapachy_1773</name>
</gene>
<dbReference type="Gene3D" id="2.60.120.200">
    <property type="match status" value="2"/>
</dbReference>
<keyword evidence="3 10" id="KW-0812">Transmembrane</keyword>
<dbReference type="PANTHER" id="PTHR31361">
    <property type="entry name" value="BETA-GLUCAN SYNTHESIS-ASSOCIATED PROTEIN KRE6-RELATED"/>
    <property type="match status" value="1"/>
</dbReference>
<dbReference type="RefSeq" id="XP_017991335.1">
    <property type="nucleotide sequence ID" value="XM_018136271.1"/>
</dbReference>
<evidence type="ECO:0000256" key="10">
    <source>
        <dbReference type="SAM" id="Phobius"/>
    </source>
</evidence>
<evidence type="ECO:0000256" key="3">
    <source>
        <dbReference type="ARBA" id="ARBA00022692"/>
    </source>
</evidence>
<feature type="compositionally biased region" description="Polar residues" evidence="9">
    <location>
        <begin position="61"/>
        <end position="76"/>
    </location>
</feature>
<keyword evidence="4" id="KW-0735">Signal-anchor</keyword>
<evidence type="ECO:0000313" key="12">
    <source>
        <dbReference type="EMBL" id="KOS13703.1"/>
    </source>
</evidence>
<proteinExistence type="inferred from homology"/>
<dbReference type="PANTHER" id="PTHR31361:SF1">
    <property type="entry name" value="BETA-GLUCAN SYNTHESIS-ASSOCIATED PROTEIN KRE6-RELATED"/>
    <property type="match status" value="1"/>
</dbReference>
<evidence type="ECO:0000256" key="5">
    <source>
        <dbReference type="ARBA" id="ARBA00022989"/>
    </source>
</evidence>
<dbReference type="GO" id="GO:0005789">
    <property type="term" value="C:endoplasmic reticulum membrane"/>
    <property type="evidence" value="ECO:0007669"/>
    <property type="project" value="TreeGrafter"/>
</dbReference>
<protein>
    <recommendedName>
        <fullName evidence="11">GH16 domain-containing protein</fullName>
    </recommendedName>
</protein>
<keyword evidence="13" id="KW-1185">Reference proteome</keyword>
<feature type="compositionally biased region" description="Polar residues" evidence="9">
    <location>
        <begin position="89"/>
        <end position="101"/>
    </location>
</feature>
<dbReference type="AlphaFoldDB" id="A0A0N0RS60"/>
<organism evidence="12 13">
    <name type="scientific">Malassezia pachydermatis</name>
    <dbReference type="NCBI Taxonomy" id="77020"/>
    <lineage>
        <taxon>Eukaryota</taxon>
        <taxon>Fungi</taxon>
        <taxon>Dikarya</taxon>
        <taxon>Basidiomycota</taxon>
        <taxon>Ustilaginomycotina</taxon>
        <taxon>Malasseziomycetes</taxon>
        <taxon>Malasseziales</taxon>
        <taxon>Malasseziaceae</taxon>
        <taxon>Malassezia</taxon>
    </lineage>
</organism>
<evidence type="ECO:0000256" key="2">
    <source>
        <dbReference type="ARBA" id="ARBA00010962"/>
    </source>
</evidence>
<feature type="region of interest" description="Disordered" evidence="9">
    <location>
        <begin position="1"/>
        <end position="106"/>
    </location>
</feature>
<dbReference type="FunFam" id="2.60.120.200:FF:000135">
    <property type="entry name" value="Related to KRE6-glucan synthase subunit"/>
    <property type="match status" value="1"/>
</dbReference>
<keyword evidence="7" id="KW-0325">Glycoprotein</keyword>
<keyword evidence="5 10" id="KW-1133">Transmembrane helix</keyword>
<evidence type="ECO:0000313" key="13">
    <source>
        <dbReference type="Proteomes" id="UP000037751"/>
    </source>
</evidence>
<dbReference type="GO" id="GO:0006078">
    <property type="term" value="P:(1-&gt;6)-beta-D-glucan biosynthetic process"/>
    <property type="evidence" value="ECO:0007669"/>
    <property type="project" value="TreeGrafter"/>
</dbReference>
<comment type="subcellular location">
    <subcellularLocation>
        <location evidence="1">Membrane</location>
        <topology evidence="1">Single-pass type II membrane protein</topology>
    </subcellularLocation>
</comment>